<sequence length="109" mass="11889">MLAPTELAGRMLRQPRTRTPRAQAVPHLGYASPTHHLLVVSGCRPRCYTRSHHHHGAPASDQPGHQPRLALASLDREPKPTPQLGIIFTGRCVGPTTTSVANWAAHRTV</sequence>
<reference evidence="2" key="1">
    <citation type="submission" date="2020-05" db="EMBL/GenBank/DDBJ databases">
        <title>WGS assembly of Panicum virgatum.</title>
        <authorList>
            <person name="Lovell J.T."/>
            <person name="Jenkins J."/>
            <person name="Shu S."/>
            <person name="Juenger T.E."/>
            <person name="Schmutz J."/>
        </authorList>
    </citation>
    <scope>NUCLEOTIDE SEQUENCE</scope>
    <source>
        <strain evidence="2">AP13</strain>
    </source>
</reference>
<evidence type="ECO:0000313" key="3">
    <source>
        <dbReference type="Proteomes" id="UP000823388"/>
    </source>
</evidence>
<dbReference type="AlphaFoldDB" id="A0A8T0NKW1"/>
<dbReference type="Proteomes" id="UP000823388">
    <property type="component" value="Chromosome 9K"/>
</dbReference>
<name>A0A8T0NKW1_PANVG</name>
<evidence type="ECO:0000256" key="1">
    <source>
        <dbReference type="SAM" id="MobiDB-lite"/>
    </source>
</evidence>
<accession>A0A8T0NKW1</accession>
<proteinExistence type="predicted"/>
<keyword evidence="3" id="KW-1185">Reference proteome</keyword>
<organism evidence="2 3">
    <name type="scientific">Panicum virgatum</name>
    <name type="common">Blackwell switchgrass</name>
    <dbReference type="NCBI Taxonomy" id="38727"/>
    <lineage>
        <taxon>Eukaryota</taxon>
        <taxon>Viridiplantae</taxon>
        <taxon>Streptophyta</taxon>
        <taxon>Embryophyta</taxon>
        <taxon>Tracheophyta</taxon>
        <taxon>Spermatophyta</taxon>
        <taxon>Magnoliopsida</taxon>
        <taxon>Liliopsida</taxon>
        <taxon>Poales</taxon>
        <taxon>Poaceae</taxon>
        <taxon>PACMAD clade</taxon>
        <taxon>Panicoideae</taxon>
        <taxon>Panicodae</taxon>
        <taxon>Paniceae</taxon>
        <taxon>Panicinae</taxon>
        <taxon>Panicum</taxon>
        <taxon>Panicum sect. Hiantes</taxon>
    </lineage>
</organism>
<feature type="region of interest" description="Disordered" evidence="1">
    <location>
        <begin position="1"/>
        <end position="22"/>
    </location>
</feature>
<dbReference type="EMBL" id="CM029053">
    <property type="protein sequence ID" value="KAG2550010.1"/>
    <property type="molecule type" value="Genomic_DNA"/>
</dbReference>
<feature type="region of interest" description="Disordered" evidence="1">
    <location>
        <begin position="49"/>
        <end position="80"/>
    </location>
</feature>
<gene>
    <name evidence="2" type="ORF">PVAP13_9KG282213</name>
</gene>
<evidence type="ECO:0000313" key="2">
    <source>
        <dbReference type="EMBL" id="KAG2550010.1"/>
    </source>
</evidence>
<protein>
    <submittedName>
        <fullName evidence="2">Uncharacterized protein</fullName>
    </submittedName>
</protein>
<comment type="caution">
    <text evidence="2">The sequence shown here is derived from an EMBL/GenBank/DDBJ whole genome shotgun (WGS) entry which is preliminary data.</text>
</comment>